<dbReference type="PROSITE" id="PS00021">
    <property type="entry name" value="KRINGLE_1"/>
    <property type="match status" value="1"/>
</dbReference>
<dbReference type="InterPro" id="IPR050759">
    <property type="entry name" value="Serine_protease_kringle"/>
</dbReference>
<organism evidence="5 6">
    <name type="scientific">Bombus terrestris</name>
    <name type="common">Buff-tailed bumblebee</name>
    <name type="synonym">Apis terrestris</name>
    <dbReference type="NCBI Taxonomy" id="30195"/>
    <lineage>
        <taxon>Eukaryota</taxon>
        <taxon>Metazoa</taxon>
        <taxon>Ecdysozoa</taxon>
        <taxon>Arthropoda</taxon>
        <taxon>Hexapoda</taxon>
        <taxon>Insecta</taxon>
        <taxon>Pterygota</taxon>
        <taxon>Neoptera</taxon>
        <taxon>Endopterygota</taxon>
        <taxon>Hymenoptera</taxon>
        <taxon>Apocrita</taxon>
        <taxon>Aculeata</taxon>
        <taxon>Apoidea</taxon>
        <taxon>Anthophila</taxon>
        <taxon>Apidae</taxon>
        <taxon>Bombus</taxon>
        <taxon>Bombus</taxon>
    </lineage>
</organism>
<dbReference type="PANTHER" id="PTHR24261:SF7">
    <property type="entry name" value="KRINGLE DOMAIN-CONTAINING PROTEIN"/>
    <property type="match status" value="1"/>
</dbReference>
<dbReference type="PROSITE" id="PS50070">
    <property type="entry name" value="KRINGLE_2"/>
    <property type="match status" value="1"/>
</dbReference>
<evidence type="ECO:0000313" key="5">
    <source>
        <dbReference type="Proteomes" id="UP000835206"/>
    </source>
</evidence>
<keyword evidence="1 3" id="KW-0420">Kringle</keyword>
<dbReference type="SUPFAM" id="SSF57440">
    <property type="entry name" value="Kringle-like"/>
    <property type="match status" value="1"/>
</dbReference>
<accession>A0A9C6ST88</accession>
<dbReference type="AlphaFoldDB" id="A0A9C6ST88"/>
<evidence type="ECO:0000256" key="2">
    <source>
        <dbReference type="ARBA" id="ARBA00023157"/>
    </source>
</evidence>
<protein>
    <submittedName>
        <fullName evidence="6">Uncharacterized protein LOC100644034</fullName>
    </submittedName>
</protein>
<name>A0A9C6ST88_BOMTE</name>
<dbReference type="Gene3D" id="2.40.20.10">
    <property type="entry name" value="Plasminogen Kringle 4"/>
    <property type="match status" value="1"/>
</dbReference>
<evidence type="ECO:0000259" key="4">
    <source>
        <dbReference type="PROSITE" id="PS50070"/>
    </source>
</evidence>
<dbReference type="KEGG" id="bter:100644034"/>
<dbReference type="RefSeq" id="XP_048268147.1">
    <property type="nucleotide sequence ID" value="XM_048412190.1"/>
</dbReference>
<evidence type="ECO:0000313" key="6">
    <source>
        <dbReference type="RefSeq" id="XP_048268147.1"/>
    </source>
</evidence>
<dbReference type="InterPro" id="IPR000001">
    <property type="entry name" value="Kringle"/>
</dbReference>
<dbReference type="PANTHER" id="PTHR24261">
    <property type="entry name" value="PLASMINOGEN-RELATED"/>
    <property type="match status" value="1"/>
</dbReference>
<reference evidence="6" key="1">
    <citation type="submission" date="2025-08" db="UniProtKB">
        <authorList>
            <consortium name="RefSeq"/>
        </authorList>
    </citation>
    <scope>IDENTIFICATION</scope>
</reference>
<dbReference type="Proteomes" id="UP000835206">
    <property type="component" value="Chromosome 14"/>
</dbReference>
<gene>
    <name evidence="6" type="primary">LOC100644034</name>
</gene>
<dbReference type="InterPro" id="IPR018056">
    <property type="entry name" value="Kringle_CS"/>
</dbReference>
<sequence length="328" mass="37208">MAGTANDYMGTLSKTRSGRDCDKWPIRPKLPAMAQNASRANTTKTTRVRSAKIGANVAVAKTSLTVGREYFNDSVFPEGSAKNASNYCRNPSRNIAGTWCYTKDPLVPHDLCNVRDCEKPEEYTFLAVGDGLDRRTYVLPEYRSEGLHFSVKAWEPDNPDSVVFVFLADDGLKSRYILKIGTSNNEKVLLFYESETTAISLVKRKTLPHLLYVGKWSSFIIRIPRGQLLLYYEDDPTPLFEWTHPDPPNAFLPMYYYYGSEQSKAVGFAFDRGSNCHIENTRTDKYTRILSLSTWIDEEILLPQQVTLHLRGEGAVHFPFYLMPETPG</sequence>
<dbReference type="GeneID" id="100644034"/>
<dbReference type="InterPro" id="IPR013806">
    <property type="entry name" value="Kringle-like"/>
</dbReference>
<proteinExistence type="predicted"/>
<comment type="caution">
    <text evidence="3">Lacks conserved residue(s) required for the propagation of feature annotation.</text>
</comment>
<dbReference type="OrthoDB" id="1915767at2759"/>
<evidence type="ECO:0000256" key="3">
    <source>
        <dbReference type="PROSITE-ProRule" id="PRU00121"/>
    </source>
</evidence>
<evidence type="ECO:0000256" key="1">
    <source>
        <dbReference type="ARBA" id="ARBA00022572"/>
    </source>
</evidence>
<keyword evidence="5" id="KW-1185">Reference proteome</keyword>
<dbReference type="InterPro" id="IPR038178">
    <property type="entry name" value="Kringle_sf"/>
</dbReference>
<feature type="domain" description="Kringle" evidence="4">
    <location>
        <begin position="1"/>
        <end position="117"/>
    </location>
</feature>
<keyword evidence="2" id="KW-1015">Disulfide bond</keyword>
<dbReference type="Pfam" id="PF00051">
    <property type="entry name" value="Kringle"/>
    <property type="match status" value="1"/>
</dbReference>
<dbReference type="SMART" id="SM00130">
    <property type="entry name" value="KR"/>
    <property type="match status" value="1"/>
</dbReference>